<reference evidence="2" key="1">
    <citation type="submission" date="2015-04" db="EMBL/GenBank/DDBJ databases">
        <title>Complete genome sequence of Microbacterium chocolatum SIT 101, a bacterium enantioselectively hydrolyzing mesomeric diesters.</title>
        <authorList>
            <person name="Li X."/>
            <person name="Xu Y."/>
        </authorList>
    </citation>
    <scope>NUCLEOTIDE SEQUENCE [LARGE SCALE GENOMIC DNA]</scope>
    <source>
        <strain evidence="2">SIT 101</strain>
    </source>
</reference>
<dbReference type="OrthoDB" id="9767561at2"/>
<sequence length="410" mass="43255">MRAHDVVVIGAGLAGLRCALELARAGREVVVLEAGDTVGGRQRTDAVDGFLLDRGFQVLNPAYPALRGVVDLDDLQMRSFPVGARVRRADGVATLAHPLRHPQHLAATLSSGLISVSEITALVRWLAPARTARAFADAADDELFAGWDAAGVRGPLRREVLEPFLAGVIADDDGRTSQNYVRLLLRLFTLGRPGLPASGIAALPAQIAVTTRRAGADIRLSHAVRRLRRHRGAWELKVAGADVIRAQEVVVAVDPGAVAAFTGLPSPAARGLQTWWFAGTEAPASALLSVDGTRSGPLVNTVEMSRTAPSYAPPGRHLIAATSLYGARPAATEGEVRAHLRHIWGPVAEGWDLLRRDDIAAALPALPPPMRRAAPSRIGAGLHVAGDHRETPSIQGALMSGVRAARGILG</sequence>
<accession>A0A0M8MFX9</accession>
<dbReference type="SUPFAM" id="SSF51905">
    <property type="entry name" value="FAD/NAD(P)-binding domain"/>
    <property type="match status" value="1"/>
</dbReference>
<proteinExistence type="predicted"/>
<dbReference type="EMBL" id="LAVO01000009">
    <property type="protein sequence ID" value="KOS10688.1"/>
    <property type="molecule type" value="Genomic_DNA"/>
</dbReference>
<name>A0A0M8MFX9_9MICO</name>
<dbReference type="InterPro" id="IPR036188">
    <property type="entry name" value="FAD/NAD-bd_sf"/>
</dbReference>
<comment type="caution">
    <text evidence="2">The sequence shown here is derived from an EMBL/GenBank/DDBJ whole genome shotgun (WGS) entry which is preliminary data.</text>
</comment>
<dbReference type="GO" id="GO:0016491">
    <property type="term" value="F:oxidoreductase activity"/>
    <property type="evidence" value="ECO:0007669"/>
    <property type="project" value="InterPro"/>
</dbReference>
<dbReference type="KEGG" id="mcw:A8L33_14545"/>
<evidence type="ECO:0000313" key="3">
    <source>
        <dbReference type="Proteomes" id="UP000037737"/>
    </source>
</evidence>
<dbReference type="Gene3D" id="3.50.50.60">
    <property type="entry name" value="FAD/NAD(P)-binding domain"/>
    <property type="match status" value="1"/>
</dbReference>
<dbReference type="Proteomes" id="UP000037737">
    <property type="component" value="Unassembled WGS sequence"/>
</dbReference>
<protein>
    <submittedName>
        <fullName evidence="2">Phytoene dehydrogenase</fullName>
    </submittedName>
</protein>
<gene>
    <name evidence="2" type="ORF">XI38_09225</name>
</gene>
<keyword evidence="3" id="KW-1185">Reference proteome</keyword>
<evidence type="ECO:0000259" key="1">
    <source>
        <dbReference type="Pfam" id="PF01593"/>
    </source>
</evidence>
<feature type="domain" description="Amine oxidase" evidence="1">
    <location>
        <begin position="13"/>
        <end position="409"/>
    </location>
</feature>
<organism evidence="2 3">
    <name type="scientific">Microbacterium aurantiacum</name>
    <dbReference type="NCBI Taxonomy" id="162393"/>
    <lineage>
        <taxon>Bacteria</taxon>
        <taxon>Bacillati</taxon>
        <taxon>Actinomycetota</taxon>
        <taxon>Actinomycetes</taxon>
        <taxon>Micrococcales</taxon>
        <taxon>Microbacteriaceae</taxon>
        <taxon>Microbacterium</taxon>
    </lineage>
</organism>
<dbReference type="Pfam" id="PF01593">
    <property type="entry name" value="Amino_oxidase"/>
    <property type="match status" value="1"/>
</dbReference>
<dbReference type="PANTHER" id="PTHR42841">
    <property type="entry name" value="AMINE OXIDASE"/>
    <property type="match status" value="1"/>
</dbReference>
<dbReference type="InterPro" id="IPR002937">
    <property type="entry name" value="Amino_oxidase"/>
</dbReference>
<evidence type="ECO:0000313" key="2">
    <source>
        <dbReference type="EMBL" id="KOS10688.1"/>
    </source>
</evidence>
<dbReference type="AlphaFoldDB" id="A0A0M8MFX9"/>
<dbReference type="PATRIC" id="fig|84292.3.peg.1883"/>